<name>A0A2N8TDX1_9ACTN</name>
<accession>A0A2N8TDX1</accession>
<proteinExistence type="predicted"/>
<reference evidence="1 2" key="1">
    <citation type="submission" date="2018-01" db="EMBL/GenBank/DDBJ databases">
        <title>Draft genome sequence of Streptomyces sp. 13K301.</title>
        <authorList>
            <person name="Sahin N."/>
            <person name="Saygin H."/>
            <person name="Ay H."/>
        </authorList>
    </citation>
    <scope>NUCLEOTIDE SEQUENCE [LARGE SCALE GENOMIC DNA]</scope>
    <source>
        <strain evidence="1 2">13K301</strain>
    </source>
</reference>
<gene>
    <name evidence="1" type="ORF">C1J00_37685</name>
</gene>
<dbReference type="AlphaFoldDB" id="A0A2N8TDX1"/>
<evidence type="ECO:0000313" key="2">
    <source>
        <dbReference type="Proteomes" id="UP000235943"/>
    </source>
</evidence>
<comment type="caution">
    <text evidence="1">The sequence shown here is derived from an EMBL/GenBank/DDBJ whole genome shotgun (WGS) entry which is preliminary data.</text>
</comment>
<keyword evidence="2" id="KW-1185">Reference proteome</keyword>
<evidence type="ECO:0000313" key="1">
    <source>
        <dbReference type="EMBL" id="PNG17225.1"/>
    </source>
</evidence>
<sequence>MEALVDAVIHDRCGARGLGMRLLTDFVHALEYAWSAARSFFARTDPAAERWAGEIALENLLTGATCRLLRTVPTAGTGLRGTGGRIGHSL</sequence>
<protein>
    <submittedName>
        <fullName evidence="1">Uncharacterized protein</fullName>
    </submittedName>
</protein>
<organism evidence="1 2">
    <name type="scientific">Streptomyces cahuitamycinicus</name>
    <dbReference type="NCBI Taxonomy" id="2070367"/>
    <lineage>
        <taxon>Bacteria</taxon>
        <taxon>Bacillati</taxon>
        <taxon>Actinomycetota</taxon>
        <taxon>Actinomycetes</taxon>
        <taxon>Kitasatosporales</taxon>
        <taxon>Streptomycetaceae</taxon>
        <taxon>Streptomyces</taxon>
    </lineage>
</organism>
<dbReference type="EMBL" id="POUC01000499">
    <property type="protein sequence ID" value="PNG17225.1"/>
    <property type="molecule type" value="Genomic_DNA"/>
</dbReference>
<dbReference type="Proteomes" id="UP000235943">
    <property type="component" value="Unassembled WGS sequence"/>
</dbReference>